<accession>A0AAD8X5P1</accession>
<keyword evidence="3" id="KW-1185">Reference proteome</keyword>
<gene>
    <name evidence="2" type="ORF">QYE76_014288</name>
</gene>
<evidence type="ECO:0000313" key="3">
    <source>
        <dbReference type="Proteomes" id="UP001231189"/>
    </source>
</evidence>
<feature type="domain" description="Reverse transcriptase zinc-binding" evidence="1">
    <location>
        <begin position="39"/>
        <end position="119"/>
    </location>
</feature>
<comment type="caution">
    <text evidence="2">The sequence shown here is derived from an EMBL/GenBank/DDBJ whole genome shotgun (WGS) entry which is preliminary data.</text>
</comment>
<reference evidence="2" key="1">
    <citation type="submission" date="2023-07" db="EMBL/GenBank/DDBJ databases">
        <title>A chromosome-level genome assembly of Lolium multiflorum.</title>
        <authorList>
            <person name="Chen Y."/>
            <person name="Copetti D."/>
            <person name="Kolliker R."/>
            <person name="Studer B."/>
        </authorList>
    </citation>
    <scope>NUCLEOTIDE SEQUENCE</scope>
    <source>
        <strain evidence="2">02402/16</strain>
        <tissue evidence="2">Leaf</tissue>
    </source>
</reference>
<proteinExistence type="predicted"/>
<name>A0AAD8X5P1_LOLMU</name>
<protein>
    <recommendedName>
        <fullName evidence="1">Reverse transcriptase zinc-binding domain-containing protein</fullName>
    </recommendedName>
</protein>
<organism evidence="2 3">
    <name type="scientific">Lolium multiflorum</name>
    <name type="common">Italian ryegrass</name>
    <name type="synonym">Lolium perenne subsp. multiflorum</name>
    <dbReference type="NCBI Taxonomy" id="4521"/>
    <lineage>
        <taxon>Eukaryota</taxon>
        <taxon>Viridiplantae</taxon>
        <taxon>Streptophyta</taxon>
        <taxon>Embryophyta</taxon>
        <taxon>Tracheophyta</taxon>
        <taxon>Spermatophyta</taxon>
        <taxon>Magnoliopsida</taxon>
        <taxon>Liliopsida</taxon>
        <taxon>Poales</taxon>
        <taxon>Poaceae</taxon>
        <taxon>BOP clade</taxon>
        <taxon>Pooideae</taxon>
        <taxon>Poodae</taxon>
        <taxon>Poeae</taxon>
        <taxon>Poeae Chloroplast Group 2 (Poeae type)</taxon>
        <taxon>Loliodinae</taxon>
        <taxon>Loliinae</taxon>
        <taxon>Lolium</taxon>
    </lineage>
</organism>
<dbReference type="Pfam" id="PF13966">
    <property type="entry name" value="zf-RVT"/>
    <property type="match status" value="1"/>
</dbReference>
<evidence type="ECO:0000313" key="2">
    <source>
        <dbReference type="EMBL" id="KAK1697591.1"/>
    </source>
</evidence>
<dbReference type="EMBL" id="JAUUTY010000001">
    <property type="protein sequence ID" value="KAK1697591.1"/>
    <property type="molecule type" value="Genomic_DNA"/>
</dbReference>
<evidence type="ECO:0000259" key="1">
    <source>
        <dbReference type="Pfam" id="PF13966"/>
    </source>
</evidence>
<dbReference type="Proteomes" id="UP001231189">
    <property type="component" value="Unassembled WGS sequence"/>
</dbReference>
<dbReference type="AlphaFoldDB" id="A0AAD8X5P1"/>
<sequence>MAAAADLRALTSERSIVRACIDIPDLRDGRRTNKKLSNKCFYVNSFRHLQIDEVANRVWRSVASLKCKIFCWLARKRHLPTNERRFRHNMSTSATCLFCDLDEDTDHLLFHCPRATEVWAFFHRDFAPGAVSSFSEFWLERCSTFEETTINTAIGWNIWKRRNARTFNGVLESLSLVSNRSLDGERPGGVLHESVHQLSMARFFHWIDTANGGHEDSAEIWNPSAPAGVGVNLEPHNVASSATTGVPSTSPLGSMRATAGSTAQLDDGFGAAHLIDGFGVV</sequence>
<dbReference type="InterPro" id="IPR026960">
    <property type="entry name" value="RVT-Znf"/>
</dbReference>